<dbReference type="Proteomes" id="UP000005408">
    <property type="component" value="Unassembled WGS sequence"/>
</dbReference>
<accession>A0A8W8NDA3</accession>
<protein>
    <submittedName>
        <fullName evidence="2">Uncharacterized protein</fullName>
    </submittedName>
</protein>
<reference evidence="2" key="1">
    <citation type="submission" date="2022-08" db="UniProtKB">
        <authorList>
            <consortium name="EnsemblMetazoa"/>
        </authorList>
    </citation>
    <scope>IDENTIFICATION</scope>
    <source>
        <strain evidence="2">05x7-T-G4-1.051#20</strain>
    </source>
</reference>
<sequence>RRILGVEVTGAVGRRTSFEVTVGDTLVFSKLKLNAFPIAQDVIACIREAQKGQNPSIIETGESAGCSIL</sequence>
<proteinExistence type="predicted"/>
<dbReference type="EnsemblMetazoa" id="G5310.7">
    <property type="protein sequence ID" value="G5310.7:cds"/>
    <property type="gene ID" value="G5310"/>
</dbReference>
<evidence type="ECO:0000313" key="3">
    <source>
        <dbReference type="Proteomes" id="UP000005408"/>
    </source>
</evidence>
<organism evidence="2 3">
    <name type="scientific">Magallana gigas</name>
    <name type="common">Pacific oyster</name>
    <name type="synonym">Crassostrea gigas</name>
    <dbReference type="NCBI Taxonomy" id="29159"/>
    <lineage>
        <taxon>Eukaryota</taxon>
        <taxon>Metazoa</taxon>
        <taxon>Spiralia</taxon>
        <taxon>Lophotrochozoa</taxon>
        <taxon>Mollusca</taxon>
        <taxon>Bivalvia</taxon>
        <taxon>Autobranchia</taxon>
        <taxon>Pteriomorphia</taxon>
        <taxon>Ostreida</taxon>
        <taxon>Ostreoidea</taxon>
        <taxon>Ostreidae</taxon>
        <taxon>Magallana</taxon>
    </lineage>
</organism>
<dbReference type="Gene3D" id="3.40.30.10">
    <property type="entry name" value="Glutaredoxin"/>
    <property type="match status" value="1"/>
</dbReference>
<keyword evidence="3" id="KW-1185">Reference proteome</keyword>
<name>A0A8W8NDA3_MAGGI</name>
<evidence type="ECO:0000313" key="2">
    <source>
        <dbReference type="EnsemblMetazoa" id="G5310.7:cds"/>
    </source>
</evidence>
<dbReference type="Pfam" id="PF10262">
    <property type="entry name" value="Rdx"/>
    <property type="match status" value="1"/>
</dbReference>
<dbReference type="AlphaFoldDB" id="A0A8W8NDA3"/>
<evidence type="ECO:0000256" key="1">
    <source>
        <dbReference type="ARBA" id="ARBA00023284"/>
    </source>
</evidence>
<dbReference type="InterPro" id="IPR011893">
    <property type="entry name" value="Selenoprotein_Rdx-typ"/>
</dbReference>
<keyword evidence="1" id="KW-0676">Redox-active center</keyword>